<keyword evidence="1" id="KW-1133">Transmembrane helix</keyword>
<name>A0A1M6MCN1_9CLOT</name>
<evidence type="ECO:0000313" key="3">
    <source>
        <dbReference type="Proteomes" id="UP000184080"/>
    </source>
</evidence>
<feature type="transmembrane region" description="Helical" evidence="1">
    <location>
        <begin position="12"/>
        <end position="33"/>
    </location>
</feature>
<reference evidence="2 3" key="1">
    <citation type="submission" date="2016-11" db="EMBL/GenBank/DDBJ databases">
        <authorList>
            <person name="Jaros S."/>
            <person name="Januszkiewicz K."/>
            <person name="Wedrychowicz H."/>
        </authorList>
    </citation>
    <scope>NUCLEOTIDE SEQUENCE [LARGE SCALE GENOMIC DNA]</scope>
    <source>
        <strain evidence="2 3">DSM 21864</strain>
    </source>
</reference>
<accession>A0A1M6MCN1</accession>
<gene>
    <name evidence="2" type="ORF">SAMN05444401_3945</name>
</gene>
<protein>
    <recommendedName>
        <fullName evidence="4">ABC-2 family transporter protein</fullName>
    </recommendedName>
</protein>
<evidence type="ECO:0000313" key="2">
    <source>
        <dbReference type="EMBL" id="SHJ81195.1"/>
    </source>
</evidence>
<dbReference type="RefSeq" id="WP_073010859.1">
    <property type="nucleotide sequence ID" value="NZ_FQZO01000008.1"/>
</dbReference>
<dbReference type="AlphaFoldDB" id="A0A1M6MCN1"/>
<organism evidence="2 3">
    <name type="scientific">Clostridium amylolyticum</name>
    <dbReference type="NCBI Taxonomy" id="1121298"/>
    <lineage>
        <taxon>Bacteria</taxon>
        <taxon>Bacillati</taxon>
        <taxon>Bacillota</taxon>
        <taxon>Clostridia</taxon>
        <taxon>Eubacteriales</taxon>
        <taxon>Clostridiaceae</taxon>
        <taxon>Clostridium</taxon>
    </lineage>
</organism>
<proteinExistence type="predicted"/>
<keyword evidence="1" id="KW-0472">Membrane</keyword>
<feature type="transmembrane region" description="Helical" evidence="1">
    <location>
        <begin position="127"/>
        <end position="152"/>
    </location>
</feature>
<feature type="transmembrane region" description="Helical" evidence="1">
    <location>
        <begin position="228"/>
        <end position="249"/>
    </location>
</feature>
<feature type="transmembrane region" description="Helical" evidence="1">
    <location>
        <begin position="83"/>
        <end position="107"/>
    </location>
</feature>
<feature type="transmembrane region" description="Helical" evidence="1">
    <location>
        <begin position="45"/>
        <end position="62"/>
    </location>
</feature>
<dbReference type="EMBL" id="FQZO01000008">
    <property type="protein sequence ID" value="SHJ81195.1"/>
    <property type="molecule type" value="Genomic_DNA"/>
</dbReference>
<keyword evidence="3" id="KW-1185">Reference proteome</keyword>
<keyword evidence="1" id="KW-0812">Transmembrane</keyword>
<evidence type="ECO:0000256" key="1">
    <source>
        <dbReference type="SAM" id="Phobius"/>
    </source>
</evidence>
<sequence length="259" mass="30293">MIKLIRINLRNNIKYFIYLMLSLLIVSIVEFIFKGRILNGRLFQLVLLTAANFSLFYSIMIEETFFHDKNLLLRLIPYKSWKILLSNILSFLFIFMPVYIIGLLVPFVMKSDVFSHSHNMSSPSSVLIFLLLFYITTSLALSSLGYSTRLIFNIKNRENDENQALAIVIMIFLVFLYVIIFSIFMNRLYKYCPFITIMNSKNFELGESLYSVPFFIDLLKVKNGQVILPYYIAATNIVFSVIMYFISLWQLEKGKALTE</sequence>
<dbReference type="Proteomes" id="UP000184080">
    <property type="component" value="Unassembled WGS sequence"/>
</dbReference>
<dbReference type="STRING" id="1121298.SAMN05444401_3945"/>
<feature type="transmembrane region" description="Helical" evidence="1">
    <location>
        <begin position="164"/>
        <end position="184"/>
    </location>
</feature>
<evidence type="ECO:0008006" key="4">
    <source>
        <dbReference type="Google" id="ProtNLM"/>
    </source>
</evidence>